<protein>
    <submittedName>
        <fullName evidence="7">Lactamase-B domain-containing protein</fullName>
    </submittedName>
</protein>
<dbReference type="EMBL" id="JAWWNJ010000143">
    <property type="protein sequence ID" value="KAK6983991.1"/>
    <property type="molecule type" value="Genomic_DNA"/>
</dbReference>
<dbReference type="AlphaFoldDB" id="A0AAV9ZIQ0"/>
<dbReference type="GO" id="GO:0046872">
    <property type="term" value="F:metal ion binding"/>
    <property type="evidence" value="ECO:0007669"/>
    <property type="project" value="UniProtKB-KW"/>
</dbReference>
<feature type="domain" description="Metallo-beta-lactamase" evidence="6">
    <location>
        <begin position="47"/>
        <end position="268"/>
    </location>
</feature>
<proteinExistence type="inferred from homology"/>
<comment type="similarity">
    <text evidence="2">Belongs to the metallo-beta-lactamase superfamily.</text>
</comment>
<dbReference type="Pfam" id="PF00753">
    <property type="entry name" value="Lactamase_B"/>
    <property type="match status" value="1"/>
</dbReference>
<name>A0AAV9ZIQ0_9AGAR</name>
<gene>
    <name evidence="7" type="ORF">R3P38DRAFT_3108719</name>
</gene>
<dbReference type="InterPro" id="IPR036866">
    <property type="entry name" value="RibonucZ/Hydroxyglut_hydro"/>
</dbReference>
<dbReference type="PANTHER" id="PTHR42978">
    <property type="entry name" value="QUORUM-QUENCHING LACTONASE YTNP-RELATED-RELATED"/>
    <property type="match status" value="1"/>
</dbReference>
<comment type="caution">
    <text evidence="7">The sequence shown here is derived from an EMBL/GenBank/DDBJ whole genome shotgun (WGS) entry which is preliminary data.</text>
</comment>
<evidence type="ECO:0000256" key="1">
    <source>
        <dbReference type="ARBA" id="ARBA00001947"/>
    </source>
</evidence>
<organism evidence="7 8">
    <name type="scientific">Favolaschia claudopus</name>
    <dbReference type="NCBI Taxonomy" id="2862362"/>
    <lineage>
        <taxon>Eukaryota</taxon>
        <taxon>Fungi</taxon>
        <taxon>Dikarya</taxon>
        <taxon>Basidiomycota</taxon>
        <taxon>Agaricomycotina</taxon>
        <taxon>Agaricomycetes</taxon>
        <taxon>Agaricomycetidae</taxon>
        <taxon>Agaricales</taxon>
        <taxon>Marasmiineae</taxon>
        <taxon>Mycenaceae</taxon>
        <taxon>Favolaschia</taxon>
    </lineage>
</organism>
<evidence type="ECO:0000256" key="2">
    <source>
        <dbReference type="ARBA" id="ARBA00007749"/>
    </source>
</evidence>
<evidence type="ECO:0000313" key="8">
    <source>
        <dbReference type="Proteomes" id="UP001362999"/>
    </source>
</evidence>
<dbReference type="Gene3D" id="3.60.15.10">
    <property type="entry name" value="Ribonuclease Z/Hydroxyacylglutathione hydrolase-like"/>
    <property type="match status" value="1"/>
</dbReference>
<dbReference type="GO" id="GO:0016787">
    <property type="term" value="F:hydrolase activity"/>
    <property type="evidence" value="ECO:0007669"/>
    <property type="project" value="UniProtKB-KW"/>
</dbReference>
<keyword evidence="4" id="KW-0378">Hydrolase</keyword>
<keyword evidence="8" id="KW-1185">Reference proteome</keyword>
<dbReference type="InterPro" id="IPR001279">
    <property type="entry name" value="Metallo-B-lactamas"/>
</dbReference>
<sequence length="290" mass="32161">MAQTSTPLPQPRANQPYMEVSALQAGVIRLPNDLIIQGNARTYQACPSLSFYLKHSQSDRHFIFDLGLRRDWDSYPPETKKHYENLMPCEVPQSVAESCEKGGIDPANVERVIISHLHFDHIGDHSPFTKATFILGGEGEASLVDGYPGNPLSKTLADSTPKDRTVFLKPEGFNTSVGPFPRAKDLFEDGSVYVIDTPGHCAGHITIFLGGDVAHDTRLLTDDATRIGTIAESGEPYCMHRDPAQATVDIGRVRELVKMPRVEFLIAHDWKWFEDNLGHAFLPGEVEPKV</sequence>
<dbReference type="SMART" id="SM00849">
    <property type="entry name" value="Lactamase_B"/>
    <property type="match status" value="1"/>
</dbReference>
<evidence type="ECO:0000256" key="4">
    <source>
        <dbReference type="ARBA" id="ARBA00022801"/>
    </source>
</evidence>
<accession>A0AAV9ZIQ0</accession>
<dbReference type="CDD" id="cd07730">
    <property type="entry name" value="metallo-hydrolase-like_MBL-fold"/>
    <property type="match status" value="1"/>
</dbReference>
<comment type="cofactor">
    <cofactor evidence="1">
        <name>Zn(2+)</name>
        <dbReference type="ChEBI" id="CHEBI:29105"/>
    </cofactor>
</comment>
<evidence type="ECO:0000256" key="3">
    <source>
        <dbReference type="ARBA" id="ARBA00022723"/>
    </source>
</evidence>
<keyword evidence="3" id="KW-0479">Metal-binding</keyword>
<dbReference type="PANTHER" id="PTHR42978:SF2">
    <property type="entry name" value="102 KBASES UNSTABLE REGION: FROM 1 TO 119443"/>
    <property type="match status" value="1"/>
</dbReference>
<evidence type="ECO:0000256" key="5">
    <source>
        <dbReference type="ARBA" id="ARBA00022833"/>
    </source>
</evidence>
<evidence type="ECO:0000313" key="7">
    <source>
        <dbReference type="EMBL" id="KAK6983991.1"/>
    </source>
</evidence>
<dbReference type="Proteomes" id="UP001362999">
    <property type="component" value="Unassembled WGS sequence"/>
</dbReference>
<evidence type="ECO:0000259" key="6">
    <source>
        <dbReference type="SMART" id="SM00849"/>
    </source>
</evidence>
<dbReference type="InterPro" id="IPR051013">
    <property type="entry name" value="MBL_superfamily_lactonases"/>
</dbReference>
<dbReference type="SUPFAM" id="SSF56281">
    <property type="entry name" value="Metallo-hydrolase/oxidoreductase"/>
    <property type="match status" value="1"/>
</dbReference>
<reference evidence="7 8" key="1">
    <citation type="journal article" date="2024" name="J Genomics">
        <title>Draft genome sequencing and assembly of Favolaschia claudopus CIRM-BRFM 2984 isolated from oak limbs.</title>
        <authorList>
            <person name="Navarro D."/>
            <person name="Drula E."/>
            <person name="Chaduli D."/>
            <person name="Cazenave R."/>
            <person name="Ahrendt S."/>
            <person name="Wang J."/>
            <person name="Lipzen A."/>
            <person name="Daum C."/>
            <person name="Barry K."/>
            <person name="Grigoriev I.V."/>
            <person name="Favel A."/>
            <person name="Rosso M.N."/>
            <person name="Martin F."/>
        </authorList>
    </citation>
    <scope>NUCLEOTIDE SEQUENCE [LARGE SCALE GENOMIC DNA]</scope>
    <source>
        <strain evidence="7 8">CIRM-BRFM 2984</strain>
    </source>
</reference>
<keyword evidence="5" id="KW-0862">Zinc</keyword>